<gene>
    <name evidence="13" type="primary">MPUL0E00710</name>
    <name evidence="13" type="ORF">METSCH_E00710</name>
</gene>
<evidence type="ECO:0000256" key="6">
    <source>
        <dbReference type="ARBA" id="ARBA00022723"/>
    </source>
</evidence>
<keyword evidence="8 13" id="KW-0482">Metalloprotease</keyword>
<evidence type="ECO:0000313" key="14">
    <source>
        <dbReference type="Proteomes" id="UP000292447"/>
    </source>
</evidence>
<dbReference type="GO" id="GO:0008237">
    <property type="term" value="F:metallopeptidase activity"/>
    <property type="evidence" value="ECO:0007669"/>
    <property type="project" value="UniProtKB-KW"/>
</dbReference>
<dbReference type="Gene3D" id="3.90.230.10">
    <property type="entry name" value="Creatinase/methionine aminopeptidase superfamily"/>
    <property type="match status" value="1"/>
</dbReference>
<name>A0A4P6XQM5_9ASCO</name>
<dbReference type="InterPro" id="IPR036388">
    <property type="entry name" value="WH-like_DNA-bd_sf"/>
</dbReference>
<keyword evidence="9" id="KW-0539">Nucleus</keyword>
<evidence type="ECO:0000256" key="8">
    <source>
        <dbReference type="ARBA" id="ARBA00023049"/>
    </source>
</evidence>
<protein>
    <recommendedName>
        <fullName evidence="10">Probable metalloprotease ARX1</fullName>
    </recommendedName>
    <alternativeName>
        <fullName evidence="11">Associated with ribosomal export complex protein 1</fullName>
    </alternativeName>
</protein>
<dbReference type="AlphaFoldDB" id="A0A4P6XQM5"/>
<dbReference type="PANTHER" id="PTHR10804">
    <property type="entry name" value="PROTEASE FAMILY M24 METHIONYL AMINOPEPTIDASE, AMINOPEPTIDASE P"/>
    <property type="match status" value="1"/>
</dbReference>
<keyword evidence="7" id="KW-0378">Hydrolase</keyword>
<reference evidence="14" key="1">
    <citation type="submission" date="2019-03" db="EMBL/GenBank/DDBJ databases">
        <title>Snf2 controls pulcherriminic acid biosynthesis and connects pigmentation and antifungal activity of the yeast Metschnikowia pulcherrima.</title>
        <authorList>
            <person name="Gore-Lloyd D."/>
            <person name="Sumann I."/>
            <person name="Brachmann A.O."/>
            <person name="Schneeberger K."/>
            <person name="Ortiz-Merino R.A."/>
            <person name="Moreno-Beltran M."/>
            <person name="Schlaefli M."/>
            <person name="Kirner P."/>
            <person name="Santos Kron A."/>
            <person name="Wolfe K.H."/>
            <person name="Piel J."/>
            <person name="Ahrens C.H."/>
            <person name="Henk D."/>
            <person name="Freimoser F.M."/>
        </authorList>
    </citation>
    <scope>NUCLEOTIDE SEQUENCE [LARGE SCALE GENOMIC DNA]</scope>
    <source>
        <strain evidence="14">APC 1.2</strain>
    </source>
</reference>
<evidence type="ECO:0000256" key="2">
    <source>
        <dbReference type="ARBA" id="ARBA00004496"/>
    </source>
</evidence>
<dbReference type="GO" id="GO:0005634">
    <property type="term" value="C:nucleus"/>
    <property type="evidence" value="ECO:0007669"/>
    <property type="project" value="UniProtKB-SubCell"/>
</dbReference>
<evidence type="ECO:0000256" key="12">
    <source>
        <dbReference type="ARBA" id="ARBA00034680"/>
    </source>
</evidence>
<proteinExistence type="inferred from homology"/>
<evidence type="ECO:0000256" key="11">
    <source>
        <dbReference type="ARBA" id="ARBA00033475"/>
    </source>
</evidence>
<dbReference type="GO" id="GO:0005737">
    <property type="term" value="C:cytoplasm"/>
    <property type="evidence" value="ECO:0007669"/>
    <property type="project" value="UniProtKB-SubCell"/>
</dbReference>
<accession>A0A4P6XQM5</accession>
<dbReference type="InterPro" id="IPR047113">
    <property type="entry name" value="PA2G4/ARX1"/>
</dbReference>
<dbReference type="GO" id="GO:0006508">
    <property type="term" value="P:proteolysis"/>
    <property type="evidence" value="ECO:0007669"/>
    <property type="project" value="UniProtKB-KW"/>
</dbReference>
<evidence type="ECO:0000256" key="1">
    <source>
        <dbReference type="ARBA" id="ARBA00004123"/>
    </source>
</evidence>
<keyword evidence="14" id="KW-1185">Reference proteome</keyword>
<dbReference type="GO" id="GO:0046872">
    <property type="term" value="F:metal ion binding"/>
    <property type="evidence" value="ECO:0007669"/>
    <property type="project" value="UniProtKB-KW"/>
</dbReference>
<evidence type="ECO:0000256" key="3">
    <source>
        <dbReference type="ARBA" id="ARBA00007319"/>
    </source>
</evidence>
<dbReference type="SUPFAM" id="SSF55920">
    <property type="entry name" value="Creatinase/aminopeptidase"/>
    <property type="match status" value="1"/>
</dbReference>
<sequence length="580" mass="63938">MLFSSRKTNFPARRKLLYTFSKTMQVAKLAVHQDDAEILLKEKNKLDQLVVDKYRTAGSIAQTTLKYVIQLINDSYHLQKTERPYSCEELCILGDSMMAKLLGNCYNNTEKVREKGISHPVTIEVNEYVANVAPEMGQRAEQLIFQAGDIVTVSLGAQIDGYTALVSHTLVIYPPGVMIDNELKPAGPLLGSKADAIVACNVATKTVVALLGLALHPEKIAWIPELQHSNGVISGTLIRQVVDRIAVSFGCVVVPGSKVRRVRRFLAGQAEGVVAERDFKGVVWDESDQEEELLKKAAGTDLIVHDKNSAASTNVSSAIPTDDFVVEAGEAYNVDLRFCGMAEFLEKGLITLQDVEEKPTIYVRDFAVTHHLKLTSARELLALVDKDFSVYPFKLSHTCDSFPVDYEQSDIVGQLSAIKKEIVRRKLGLNELANRYLARPKPVQIVKHVPFSKILTTLNPTGRHGIDSNKLTLPGKEVPLPALGISALKLKTLLKFGTAATAVAREATTILLNDVSKDVVRLTGGEHTARPSWVHSQFQVADDVLSLINSLNNVDYVVKEVQPLKLNTTILHLEETMQLD</sequence>
<keyword evidence="4" id="KW-0963">Cytoplasm</keyword>
<evidence type="ECO:0000256" key="7">
    <source>
        <dbReference type="ARBA" id="ARBA00022801"/>
    </source>
</evidence>
<dbReference type="InterPro" id="IPR036005">
    <property type="entry name" value="Creatinase/aminopeptidase-like"/>
</dbReference>
<evidence type="ECO:0000256" key="9">
    <source>
        <dbReference type="ARBA" id="ARBA00023242"/>
    </source>
</evidence>
<keyword evidence="5 13" id="KW-0645">Protease</keyword>
<evidence type="ECO:0000256" key="5">
    <source>
        <dbReference type="ARBA" id="ARBA00022670"/>
    </source>
</evidence>
<keyword evidence="6" id="KW-0479">Metal-binding</keyword>
<evidence type="ECO:0000313" key="13">
    <source>
        <dbReference type="EMBL" id="QBM89837.1"/>
    </source>
</evidence>
<comment type="subcellular location">
    <subcellularLocation>
        <location evidence="2">Cytoplasm</location>
    </subcellularLocation>
    <subcellularLocation>
        <location evidence="1">Nucleus</location>
    </subcellularLocation>
</comment>
<evidence type="ECO:0000256" key="4">
    <source>
        <dbReference type="ARBA" id="ARBA00022490"/>
    </source>
</evidence>
<dbReference type="EMBL" id="CP034460">
    <property type="protein sequence ID" value="QBM89837.1"/>
    <property type="molecule type" value="Genomic_DNA"/>
</dbReference>
<dbReference type="PANTHER" id="PTHR10804:SF102">
    <property type="entry name" value="METALLOPROTEASE ARX1-RELATED"/>
    <property type="match status" value="1"/>
</dbReference>
<evidence type="ECO:0000256" key="10">
    <source>
        <dbReference type="ARBA" id="ARBA00026155"/>
    </source>
</evidence>
<organism evidence="13 14">
    <name type="scientific">Metschnikowia aff. pulcherrima</name>
    <dbReference type="NCBI Taxonomy" id="2163413"/>
    <lineage>
        <taxon>Eukaryota</taxon>
        <taxon>Fungi</taxon>
        <taxon>Dikarya</taxon>
        <taxon>Ascomycota</taxon>
        <taxon>Saccharomycotina</taxon>
        <taxon>Pichiomycetes</taxon>
        <taxon>Metschnikowiaceae</taxon>
        <taxon>Metschnikowia</taxon>
    </lineage>
</organism>
<comment type="similarity">
    <text evidence="3">Belongs to the peptidase M24 family.</text>
</comment>
<dbReference type="STRING" id="2163413.A0A4P6XQM5"/>
<dbReference type="Gene3D" id="1.10.10.10">
    <property type="entry name" value="Winged helix-like DNA-binding domain superfamily/Winged helix DNA-binding domain"/>
    <property type="match status" value="1"/>
</dbReference>
<dbReference type="Proteomes" id="UP000292447">
    <property type="component" value="Chromosome V"/>
</dbReference>
<comment type="function">
    <text evidence="12">Probable metalloprotease involved in proper assembly of pre-ribosomal particles during the biogenesis of the 60S ribosomal subunit. Accompanies the pre-60S particles to the cytoplasm.</text>
</comment>